<feature type="region of interest" description="Disordered" evidence="1">
    <location>
        <begin position="81"/>
        <end position="130"/>
    </location>
</feature>
<dbReference type="EMBL" id="LR862150">
    <property type="protein sequence ID" value="CAD1833006.1"/>
    <property type="molecule type" value="Genomic_DNA"/>
</dbReference>
<dbReference type="AlphaFoldDB" id="A0A6V7PR62"/>
<protein>
    <submittedName>
        <fullName evidence="2">Uncharacterized protein</fullName>
    </submittedName>
</protein>
<evidence type="ECO:0000256" key="1">
    <source>
        <dbReference type="SAM" id="MobiDB-lite"/>
    </source>
</evidence>
<gene>
    <name evidence="2" type="ORF">CB5_LOCUS16217</name>
</gene>
<organism evidence="2">
    <name type="scientific">Ananas comosus var. bracteatus</name>
    <name type="common">red pineapple</name>
    <dbReference type="NCBI Taxonomy" id="296719"/>
    <lineage>
        <taxon>Eukaryota</taxon>
        <taxon>Viridiplantae</taxon>
        <taxon>Streptophyta</taxon>
        <taxon>Embryophyta</taxon>
        <taxon>Tracheophyta</taxon>
        <taxon>Spermatophyta</taxon>
        <taxon>Magnoliopsida</taxon>
        <taxon>Liliopsida</taxon>
        <taxon>Poales</taxon>
        <taxon>Bromeliaceae</taxon>
        <taxon>Bromelioideae</taxon>
        <taxon>Ananas</taxon>
    </lineage>
</organism>
<feature type="compositionally biased region" description="Polar residues" evidence="1">
    <location>
        <begin position="99"/>
        <end position="113"/>
    </location>
</feature>
<name>A0A6V7PR62_ANACO</name>
<feature type="region of interest" description="Disordered" evidence="1">
    <location>
        <begin position="1"/>
        <end position="47"/>
    </location>
</feature>
<accession>A0A6V7PR62</accession>
<sequence>MCRQRRRRPASPLPSAPSPTFAHHSPSSPSTPLRLRSPPPFGTPSLPSALCALASARSPPALLASNPTEAAPRSSFFSSPNLLHQLRGPSRPTSTSTSIAANFSSIKPTSRNPPSSPLPATTKRKCFSAP</sequence>
<feature type="compositionally biased region" description="Low complexity" evidence="1">
    <location>
        <begin position="18"/>
        <end position="36"/>
    </location>
</feature>
<proteinExistence type="predicted"/>
<reference evidence="2" key="1">
    <citation type="submission" date="2020-07" db="EMBL/GenBank/DDBJ databases">
        <authorList>
            <person name="Lin J."/>
        </authorList>
    </citation>
    <scope>NUCLEOTIDE SEQUENCE</scope>
</reference>
<evidence type="ECO:0000313" key="2">
    <source>
        <dbReference type="EMBL" id="CAD1833006.1"/>
    </source>
</evidence>